<feature type="signal peptide" evidence="1">
    <location>
        <begin position="1"/>
        <end position="17"/>
    </location>
</feature>
<dbReference type="Proteomes" id="UP000005237">
    <property type="component" value="Unassembled WGS sequence"/>
</dbReference>
<dbReference type="SMART" id="SM00254">
    <property type="entry name" value="ShKT"/>
    <property type="match status" value="2"/>
</dbReference>
<dbReference type="InterPro" id="IPR003582">
    <property type="entry name" value="ShKT_dom"/>
</dbReference>
<feature type="domain" description="ShKT" evidence="2">
    <location>
        <begin position="94"/>
        <end position="119"/>
    </location>
</feature>
<evidence type="ECO:0000313" key="4">
    <source>
        <dbReference type="Proteomes" id="UP000005237"/>
    </source>
</evidence>
<dbReference type="Gene3D" id="1.10.10.1940">
    <property type="match status" value="1"/>
</dbReference>
<reference evidence="4" key="1">
    <citation type="submission" date="2010-08" db="EMBL/GenBank/DDBJ databases">
        <authorList>
            <consortium name="Caenorhabditis japonica Sequencing Consortium"/>
            <person name="Wilson R.K."/>
        </authorList>
    </citation>
    <scope>NUCLEOTIDE SEQUENCE [LARGE SCALE GENOMIC DNA]</scope>
    <source>
        <strain evidence="4">DF5081</strain>
    </source>
</reference>
<reference evidence="3" key="2">
    <citation type="submission" date="2022-06" db="UniProtKB">
        <authorList>
            <consortium name="EnsemblMetazoa"/>
        </authorList>
    </citation>
    <scope>IDENTIFICATION</scope>
    <source>
        <strain evidence="3">DF5081</strain>
    </source>
</reference>
<dbReference type="Pfam" id="PF01549">
    <property type="entry name" value="ShK"/>
    <property type="match status" value="2"/>
</dbReference>
<feature type="chain" id="PRO_5035843652" description="ShKT domain-containing protein" evidence="1">
    <location>
        <begin position="18"/>
        <end position="121"/>
    </location>
</feature>
<evidence type="ECO:0000259" key="2">
    <source>
        <dbReference type="SMART" id="SM00254"/>
    </source>
</evidence>
<accession>A0A8R1DEM8</accession>
<dbReference type="EnsemblMetazoa" id="CJA00235.1">
    <property type="protein sequence ID" value="CJA00235.1"/>
    <property type="gene ID" value="WBGene00119439"/>
</dbReference>
<dbReference type="AlphaFoldDB" id="A0A8R1DEM8"/>
<evidence type="ECO:0000313" key="3">
    <source>
        <dbReference type="EnsemblMetazoa" id="CJA00235.1"/>
    </source>
</evidence>
<feature type="domain" description="ShKT" evidence="2">
    <location>
        <begin position="32"/>
        <end position="70"/>
    </location>
</feature>
<organism evidence="3 4">
    <name type="scientific">Caenorhabditis japonica</name>
    <dbReference type="NCBI Taxonomy" id="281687"/>
    <lineage>
        <taxon>Eukaryota</taxon>
        <taxon>Metazoa</taxon>
        <taxon>Ecdysozoa</taxon>
        <taxon>Nematoda</taxon>
        <taxon>Chromadorea</taxon>
        <taxon>Rhabditida</taxon>
        <taxon>Rhabditina</taxon>
        <taxon>Rhabditomorpha</taxon>
        <taxon>Rhabditoidea</taxon>
        <taxon>Rhabditidae</taxon>
        <taxon>Peloderinae</taxon>
        <taxon>Caenorhabditis</taxon>
    </lineage>
</organism>
<proteinExistence type="predicted"/>
<protein>
    <recommendedName>
        <fullName evidence="2">ShKT domain-containing protein</fullName>
    </recommendedName>
</protein>
<keyword evidence="4" id="KW-1185">Reference proteome</keyword>
<evidence type="ECO:0000256" key="1">
    <source>
        <dbReference type="SAM" id="SignalP"/>
    </source>
</evidence>
<keyword evidence="1" id="KW-0732">Signal</keyword>
<name>A0A8R1DEM8_CAEJA</name>
<sequence length="121" mass="13528">MILSVSLILFIANTISSLYEIKTNQIQTQNDKCVDASGDCRLIAVKCLSPNRIEQKLMEISCPMTCGYCIASKKLTSSSSRAIISSEIAIVPVKCTDEADDCVDRISFCQRKFYKRMMTLQ</sequence>